<gene>
    <name evidence="2" type="ORF">NDU88_006398</name>
</gene>
<dbReference type="Proteomes" id="UP001066276">
    <property type="component" value="Chromosome 11"/>
</dbReference>
<feature type="compositionally biased region" description="Basic and acidic residues" evidence="1">
    <location>
        <begin position="187"/>
        <end position="196"/>
    </location>
</feature>
<dbReference type="PROSITE" id="PS51257">
    <property type="entry name" value="PROKAR_LIPOPROTEIN"/>
    <property type="match status" value="1"/>
</dbReference>
<feature type="region of interest" description="Disordered" evidence="1">
    <location>
        <begin position="161"/>
        <end position="210"/>
    </location>
</feature>
<name>A0AAV7LQL4_PLEWA</name>
<reference evidence="2" key="1">
    <citation type="journal article" date="2022" name="bioRxiv">
        <title>Sequencing and chromosome-scale assembly of the giantPleurodeles waltlgenome.</title>
        <authorList>
            <person name="Brown T."/>
            <person name="Elewa A."/>
            <person name="Iarovenko S."/>
            <person name="Subramanian E."/>
            <person name="Araus A.J."/>
            <person name="Petzold A."/>
            <person name="Susuki M."/>
            <person name="Suzuki K.-i.T."/>
            <person name="Hayashi T."/>
            <person name="Toyoda A."/>
            <person name="Oliveira C."/>
            <person name="Osipova E."/>
            <person name="Leigh N.D."/>
            <person name="Simon A."/>
            <person name="Yun M.H."/>
        </authorList>
    </citation>
    <scope>NUCLEOTIDE SEQUENCE</scope>
    <source>
        <strain evidence="2">20211129_DDA</strain>
        <tissue evidence="2">Liver</tissue>
    </source>
</reference>
<dbReference type="AlphaFoldDB" id="A0AAV7LQL4"/>
<evidence type="ECO:0000313" key="2">
    <source>
        <dbReference type="EMBL" id="KAJ1093293.1"/>
    </source>
</evidence>
<evidence type="ECO:0000313" key="3">
    <source>
        <dbReference type="Proteomes" id="UP001066276"/>
    </source>
</evidence>
<accession>A0AAV7LQL4</accession>
<organism evidence="2 3">
    <name type="scientific">Pleurodeles waltl</name>
    <name type="common">Iberian ribbed newt</name>
    <dbReference type="NCBI Taxonomy" id="8319"/>
    <lineage>
        <taxon>Eukaryota</taxon>
        <taxon>Metazoa</taxon>
        <taxon>Chordata</taxon>
        <taxon>Craniata</taxon>
        <taxon>Vertebrata</taxon>
        <taxon>Euteleostomi</taxon>
        <taxon>Amphibia</taxon>
        <taxon>Batrachia</taxon>
        <taxon>Caudata</taxon>
        <taxon>Salamandroidea</taxon>
        <taxon>Salamandridae</taxon>
        <taxon>Pleurodelinae</taxon>
        <taxon>Pleurodeles</taxon>
    </lineage>
</organism>
<comment type="caution">
    <text evidence="2">The sequence shown here is derived from an EMBL/GenBank/DDBJ whole genome shotgun (WGS) entry which is preliminary data.</text>
</comment>
<dbReference type="EMBL" id="JANPWB010000015">
    <property type="protein sequence ID" value="KAJ1093293.1"/>
    <property type="molecule type" value="Genomic_DNA"/>
</dbReference>
<keyword evidence="3" id="KW-1185">Reference proteome</keyword>
<sequence length="210" mass="23722">MGRTKQERPTMGAPGTQGCGVTGELMRSLPEPLEVTLVEHSQRVDEILNAVLDIKTTLEPKIDALRIDMGHMREDHKKLKEQVEATEFTMASLRPMVSDATSHIRRCKALCVRTCCHTLRMISVRWSSFSLPGKYSEDIVKKISQSSIDIHKFMYVEEDSRDKAKTSLAESPGGAGRQTKRPCPHRHGYDYHEEKPAYPGRMEISDGLVR</sequence>
<feature type="region of interest" description="Disordered" evidence="1">
    <location>
        <begin position="1"/>
        <end position="22"/>
    </location>
</feature>
<proteinExistence type="predicted"/>
<protein>
    <submittedName>
        <fullName evidence="2">Uncharacterized protein</fullName>
    </submittedName>
</protein>
<evidence type="ECO:0000256" key="1">
    <source>
        <dbReference type="SAM" id="MobiDB-lite"/>
    </source>
</evidence>